<feature type="compositionally biased region" description="Basic and acidic residues" evidence="1">
    <location>
        <begin position="84"/>
        <end position="93"/>
    </location>
</feature>
<reference evidence="3" key="1">
    <citation type="journal article" date="2023" name="Mol. Phylogenet. Evol.">
        <title>Genome-scale phylogeny and comparative genomics of the fungal order Sordariales.</title>
        <authorList>
            <person name="Hensen N."/>
            <person name="Bonometti L."/>
            <person name="Westerberg I."/>
            <person name="Brannstrom I.O."/>
            <person name="Guillou S."/>
            <person name="Cros-Aarteil S."/>
            <person name="Calhoun S."/>
            <person name="Haridas S."/>
            <person name="Kuo A."/>
            <person name="Mondo S."/>
            <person name="Pangilinan J."/>
            <person name="Riley R."/>
            <person name="LaButti K."/>
            <person name="Andreopoulos B."/>
            <person name="Lipzen A."/>
            <person name="Chen C."/>
            <person name="Yan M."/>
            <person name="Daum C."/>
            <person name="Ng V."/>
            <person name="Clum A."/>
            <person name="Steindorff A."/>
            <person name="Ohm R.A."/>
            <person name="Martin F."/>
            <person name="Silar P."/>
            <person name="Natvig D.O."/>
            <person name="Lalanne C."/>
            <person name="Gautier V."/>
            <person name="Ament-Velasquez S.L."/>
            <person name="Kruys A."/>
            <person name="Hutchinson M.I."/>
            <person name="Powell A.J."/>
            <person name="Barry K."/>
            <person name="Miller A.N."/>
            <person name="Grigoriev I.V."/>
            <person name="Debuchy R."/>
            <person name="Gladieux P."/>
            <person name="Hiltunen Thoren M."/>
            <person name="Johannesson H."/>
        </authorList>
    </citation>
    <scope>NUCLEOTIDE SEQUENCE [LARGE SCALE GENOMIC DNA]</scope>
    <source>
        <strain evidence="3">CBS 340.73</strain>
    </source>
</reference>
<feature type="compositionally biased region" description="Basic and acidic residues" evidence="1">
    <location>
        <begin position="104"/>
        <end position="117"/>
    </location>
</feature>
<gene>
    <name evidence="2" type="ORF">QBC46DRAFT_439895</name>
</gene>
<dbReference type="Proteomes" id="UP001303473">
    <property type="component" value="Unassembled WGS sequence"/>
</dbReference>
<protein>
    <submittedName>
        <fullName evidence="2">Uncharacterized protein</fullName>
    </submittedName>
</protein>
<name>A0AAN6N791_9PEZI</name>
<dbReference type="AlphaFoldDB" id="A0AAN6N791"/>
<keyword evidence="3" id="KW-1185">Reference proteome</keyword>
<feature type="region of interest" description="Disordered" evidence="1">
    <location>
        <begin position="45"/>
        <end position="70"/>
    </location>
</feature>
<feature type="compositionally biased region" description="Basic and acidic residues" evidence="1">
    <location>
        <begin position="45"/>
        <end position="54"/>
    </location>
</feature>
<evidence type="ECO:0000313" key="2">
    <source>
        <dbReference type="EMBL" id="KAK3938652.1"/>
    </source>
</evidence>
<proteinExistence type="predicted"/>
<evidence type="ECO:0000256" key="1">
    <source>
        <dbReference type="SAM" id="MobiDB-lite"/>
    </source>
</evidence>
<accession>A0AAN6N791</accession>
<organism evidence="2 3">
    <name type="scientific">Diplogelasinospora grovesii</name>
    <dbReference type="NCBI Taxonomy" id="303347"/>
    <lineage>
        <taxon>Eukaryota</taxon>
        <taxon>Fungi</taxon>
        <taxon>Dikarya</taxon>
        <taxon>Ascomycota</taxon>
        <taxon>Pezizomycotina</taxon>
        <taxon>Sordariomycetes</taxon>
        <taxon>Sordariomycetidae</taxon>
        <taxon>Sordariales</taxon>
        <taxon>Diplogelasinosporaceae</taxon>
        <taxon>Diplogelasinospora</taxon>
    </lineage>
</organism>
<feature type="region of interest" description="Disordered" evidence="1">
    <location>
        <begin position="84"/>
        <end position="124"/>
    </location>
</feature>
<evidence type="ECO:0000313" key="3">
    <source>
        <dbReference type="Proteomes" id="UP001303473"/>
    </source>
</evidence>
<sequence length="205" mass="22935">MTTVHSKISRWIDQIAGFDTQFHHRPNTDKIIAIADGMSRLSPKLQDEPTRDLDGGAQLEIGNPGTAPGWRKRAMTALRVDQLHRKPSDRLGGDPDGETVGSEQDQKLRHGRGDSLDNRTSTGQRAAAAMVIRPFETDQHHGLGAMARYLAEPWYADVTAWLVRGDESLEGLSSVRKRAVKRKAINFRILDDRLYRTELDESLAL</sequence>
<dbReference type="EMBL" id="MU853825">
    <property type="protein sequence ID" value="KAK3938652.1"/>
    <property type="molecule type" value="Genomic_DNA"/>
</dbReference>
<comment type="caution">
    <text evidence="2">The sequence shown here is derived from an EMBL/GenBank/DDBJ whole genome shotgun (WGS) entry which is preliminary data.</text>
</comment>